<reference evidence="1" key="1">
    <citation type="submission" date="2014-11" db="EMBL/GenBank/DDBJ databases">
        <authorList>
            <person name="Amaro Gonzalez C."/>
        </authorList>
    </citation>
    <scope>NUCLEOTIDE SEQUENCE</scope>
</reference>
<dbReference type="AlphaFoldDB" id="A0A0E9QUL5"/>
<protein>
    <submittedName>
        <fullName evidence="1">Uncharacterized protein</fullName>
    </submittedName>
</protein>
<proteinExistence type="predicted"/>
<accession>A0A0E9QUL5</accession>
<dbReference type="EMBL" id="GBXM01088809">
    <property type="protein sequence ID" value="JAH19768.1"/>
    <property type="molecule type" value="Transcribed_RNA"/>
</dbReference>
<name>A0A0E9QUL5_ANGAN</name>
<evidence type="ECO:0000313" key="1">
    <source>
        <dbReference type="EMBL" id="JAH19768.1"/>
    </source>
</evidence>
<organism evidence="1">
    <name type="scientific">Anguilla anguilla</name>
    <name type="common">European freshwater eel</name>
    <name type="synonym">Muraena anguilla</name>
    <dbReference type="NCBI Taxonomy" id="7936"/>
    <lineage>
        <taxon>Eukaryota</taxon>
        <taxon>Metazoa</taxon>
        <taxon>Chordata</taxon>
        <taxon>Craniata</taxon>
        <taxon>Vertebrata</taxon>
        <taxon>Euteleostomi</taxon>
        <taxon>Actinopterygii</taxon>
        <taxon>Neopterygii</taxon>
        <taxon>Teleostei</taxon>
        <taxon>Anguilliformes</taxon>
        <taxon>Anguillidae</taxon>
        <taxon>Anguilla</taxon>
    </lineage>
</organism>
<sequence>MACSNGWCFNCLVRNASQPTSHTLDHYSTDIFISYSSQITQFHRGSIINPKPRIEL</sequence>
<reference evidence="1" key="2">
    <citation type="journal article" date="2015" name="Fish Shellfish Immunol.">
        <title>Early steps in the European eel (Anguilla anguilla)-Vibrio vulnificus interaction in the gills: Role of the RtxA13 toxin.</title>
        <authorList>
            <person name="Callol A."/>
            <person name="Pajuelo D."/>
            <person name="Ebbesson L."/>
            <person name="Teles M."/>
            <person name="MacKenzie S."/>
            <person name="Amaro C."/>
        </authorList>
    </citation>
    <scope>NUCLEOTIDE SEQUENCE</scope>
</reference>